<keyword evidence="9" id="KW-0697">Rotamase</keyword>
<evidence type="ECO:0000313" key="14">
    <source>
        <dbReference type="Proteomes" id="UP000770015"/>
    </source>
</evidence>
<dbReference type="GO" id="GO:0003755">
    <property type="term" value="F:peptidyl-prolyl cis-trans isomerase activity"/>
    <property type="evidence" value="ECO:0007669"/>
    <property type="project" value="UniProtKB-KW"/>
</dbReference>
<keyword evidence="14" id="KW-1185">Reference proteome</keyword>
<feature type="compositionally biased region" description="Polar residues" evidence="11">
    <location>
        <begin position="104"/>
        <end position="120"/>
    </location>
</feature>
<evidence type="ECO:0000259" key="12">
    <source>
        <dbReference type="PROSITE" id="PS51698"/>
    </source>
</evidence>
<keyword evidence="6" id="KW-0963">Cytoplasm</keyword>
<proteinExistence type="inferred from homology"/>
<feature type="domain" description="U-box" evidence="12">
    <location>
        <begin position="985"/>
        <end position="1058"/>
    </location>
</feature>
<organism evidence="13 14">
    <name type="scientific">Plectosphaerella plurivora</name>
    <dbReference type="NCBI Taxonomy" id="936078"/>
    <lineage>
        <taxon>Eukaryota</taxon>
        <taxon>Fungi</taxon>
        <taxon>Dikarya</taxon>
        <taxon>Ascomycota</taxon>
        <taxon>Pezizomycotina</taxon>
        <taxon>Sordariomycetes</taxon>
        <taxon>Hypocreomycetidae</taxon>
        <taxon>Glomerellales</taxon>
        <taxon>Plectosphaerellaceae</taxon>
        <taxon>Plectosphaerella</taxon>
    </lineage>
</organism>
<reference evidence="13" key="1">
    <citation type="journal article" date="2021" name="Nat. Commun.">
        <title>Genetic determinants of endophytism in the Arabidopsis root mycobiome.</title>
        <authorList>
            <person name="Mesny F."/>
            <person name="Miyauchi S."/>
            <person name="Thiergart T."/>
            <person name="Pickel B."/>
            <person name="Atanasova L."/>
            <person name="Karlsson M."/>
            <person name="Huettel B."/>
            <person name="Barry K.W."/>
            <person name="Haridas S."/>
            <person name="Chen C."/>
            <person name="Bauer D."/>
            <person name="Andreopoulos W."/>
            <person name="Pangilinan J."/>
            <person name="LaButti K."/>
            <person name="Riley R."/>
            <person name="Lipzen A."/>
            <person name="Clum A."/>
            <person name="Drula E."/>
            <person name="Henrissat B."/>
            <person name="Kohler A."/>
            <person name="Grigoriev I.V."/>
            <person name="Martin F.M."/>
            <person name="Hacquard S."/>
        </authorList>
    </citation>
    <scope>NUCLEOTIDE SEQUENCE</scope>
    <source>
        <strain evidence="13">MPI-SDFR-AT-0117</strain>
    </source>
</reference>
<evidence type="ECO:0000256" key="9">
    <source>
        <dbReference type="ARBA" id="ARBA00023110"/>
    </source>
</evidence>
<dbReference type="PROSITE" id="PS51698">
    <property type="entry name" value="U_BOX"/>
    <property type="match status" value="1"/>
</dbReference>
<evidence type="ECO:0000256" key="6">
    <source>
        <dbReference type="ARBA" id="ARBA00022490"/>
    </source>
</evidence>
<comment type="similarity">
    <text evidence="5">Belongs to the ubiquitin conjugation factor E4 family.</text>
</comment>
<dbReference type="Proteomes" id="UP000770015">
    <property type="component" value="Unassembled WGS sequence"/>
</dbReference>
<dbReference type="SMART" id="SM00504">
    <property type="entry name" value="Ubox"/>
    <property type="match status" value="1"/>
</dbReference>
<dbReference type="InterPro" id="IPR045132">
    <property type="entry name" value="UBE4"/>
</dbReference>
<dbReference type="EMBL" id="JAGSXJ010000020">
    <property type="protein sequence ID" value="KAH6679862.1"/>
    <property type="molecule type" value="Genomic_DNA"/>
</dbReference>
<evidence type="ECO:0000256" key="10">
    <source>
        <dbReference type="ARBA" id="ARBA00023242"/>
    </source>
</evidence>
<evidence type="ECO:0000256" key="8">
    <source>
        <dbReference type="ARBA" id="ARBA00022786"/>
    </source>
</evidence>
<dbReference type="InterPro" id="IPR013083">
    <property type="entry name" value="Znf_RING/FYVE/PHD"/>
</dbReference>
<comment type="caution">
    <text evidence="13">The sequence shown here is derived from an EMBL/GenBank/DDBJ whole genome shotgun (WGS) entry which is preliminary data.</text>
</comment>
<dbReference type="GO" id="GO:0005737">
    <property type="term" value="C:cytoplasm"/>
    <property type="evidence" value="ECO:0007669"/>
    <property type="project" value="UniProtKB-SubCell"/>
</dbReference>
<keyword evidence="10" id="KW-0539">Nucleus</keyword>
<keyword evidence="9" id="KW-0413">Isomerase</keyword>
<comment type="catalytic activity">
    <reaction evidence="1">
        <text>S-ubiquitinyl-[E2 ubiquitin-conjugating enzyme]-L-cysteine + [acceptor protein]-L-lysine = [E2 ubiquitin-conjugating enzyme]-L-cysteine + N(6)-ubiquitinyl-[acceptor protein]-L-lysine.</text>
        <dbReference type="EC" id="2.3.2.27"/>
    </reaction>
</comment>
<evidence type="ECO:0000256" key="3">
    <source>
        <dbReference type="ARBA" id="ARBA00004496"/>
    </source>
</evidence>
<dbReference type="Pfam" id="PF10408">
    <property type="entry name" value="Ufd2P_core"/>
    <property type="match status" value="1"/>
</dbReference>
<dbReference type="SUPFAM" id="SSF57850">
    <property type="entry name" value="RING/U-box"/>
    <property type="match status" value="1"/>
</dbReference>
<accession>A0A9P9A921</accession>
<dbReference type="PANTHER" id="PTHR13931">
    <property type="entry name" value="UBIQUITINATION FACTOR E4"/>
    <property type="match status" value="1"/>
</dbReference>
<evidence type="ECO:0000313" key="13">
    <source>
        <dbReference type="EMBL" id="KAH6679862.1"/>
    </source>
</evidence>
<dbReference type="Gene3D" id="3.30.40.10">
    <property type="entry name" value="Zinc/RING finger domain, C3HC4 (zinc finger)"/>
    <property type="match status" value="1"/>
</dbReference>
<evidence type="ECO:0000256" key="11">
    <source>
        <dbReference type="SAM" id="MobiDB-lite"/>
    </source>
</evidence>
<dbReference type="PANTHER" id="PTHR13931:SF2">
    <property type="entry name" value="UBIQUITIN CONJUGATION FACTOR E4 B"/>
    <property type="match status" value="1"/>
</dbReference>
<dbReference type="InterPro" id="IPR019474">
    <property type="entry name" value="Ub_conjug_fac_E4_core"/>
</dbReference>
<gene>
    <name evidence="13" type="ORF">F5X68DRAFT_32929</name>
</gene>
<dbReference type="Pfam" id="PF04564">
    <property type="entry name" value="U-box"/>
    <property type="match status" value="1"/>
</dbReference>
<sequence length="1074" mass="121594">MDPNQDPNQPPDAPDKSVMEQIRQRRLAKLGTPATPKSDTASNDPSPSQTPTAEQADQPAPPRKINITSAPPSQAPSTSQAAKAPVAPDSSQKRAAAKIDDRSSTSQPFNKRPNVAQNETVEQYSDRLLTQIFRISVDPQQSIDSNGHRLLFLEGTSQELADEGVALQITKDRLDSALMEASSLQSHSAPLLSYLLPCFKRAHRALTQSKEGPGEKREVLQEAKRLVVSHCLFALTLPDLFGRPEADDVVPFLLRSVDHEDSLPPEFVKEAIDRFDEDEQYPAIFSNAMATMSKSLARLTMGREYRPYINAMIFYTRFPALLKAVSQHPDFLAGTTGPEVEHNSILGPFFRLSPLQHEILQTYFPNPRQLDQGRVHQAQQTLQTVLRVHQDELFGITNAFIRADTDIRSRVLDWFALGVNTNHKRRALRANPEEVSSDGFMINLTVVLDRFCDPFLDSTFSKVDKIDADYFRRKPRVNVRDETKINADQAVSDAYYDQTDPKSSNFISEVFFLTLAAHHYGSGAATSKLKQLERDIKYYEKHLGAMEAERPKVQNVPHQLALFEASLKRHTAVLERSISTKNAIEGVFFDEKMQELSLRFMRYVAVWMLRLASQSDYKPEKNLKLPLPASVPDAFACLPEYAMQDVVDNFKFTWRYVPRLMPSAVGSEMIAFCVAFLESSHYVKNPYLKSSLVTLLFSGTWSFHHYKNGVLGDQLSTSKFANEYLLHALMKFYIEAESTGAHTQFYDKFNIRYEIFQVIKCVWANDVYKQQLTRESKVNRQFFVQFVNLLLNDATYVLDESLTKFPKIHHLQAELEGNPNMSQEDKEKKIEELQSLEGQATSYMQLANETLSMMKLFTSALAESFTMPEIVQRLASMLNYNLETLAGPKMGQLKVNDPTKYHFQPKVLLGNFIDIYLNLGNSQAFVDAVAADGRSYKPETFEKAHIILAKRHVKDEAELTQLSKLMTRFKEAKAIADQAEEDLGEIPAEFEDPILGDLMRDPVILPSRHTVDRSTIVQHLLSDPKDPFTRQPMTVDDVVPDEELKAKIDEWRAGRMEAAKARLRAADAMDTTEG</sequence>
<dbReference type="AlphaFoldDB" id="A0A9P9A921"/>
<dbReference type="GO" id="GO:0000151">
    <property type="term" value="C:ubiquitin ligase complex"/>
    <property type="evidence" value="ECO:0007669"/>
    <property type="project" value="InterPro"/>
</dbReference>
<feature type="region of interest" description="Disordered" evidence="11">
    <location>
        <begin position="1"/>
        <end position="120"/>
    </location>
</feature>
<comment type="pathway">
    <text evidence="4">Protein modification; protein ubiquitination.</text>
</comment>
<evidence type="ECO:0000256" key="7">
    <source>
        <dbReference type="ARBA" id="ARBA00022679"/>
    </source>
</evidence>
<name>A0A9P9A921_9PEZI</name>
<keyword evidence="8" id="KW-0833">Ubl conjugation pathway</keyword>
<feature type="compositionally biased region" description="Polar residues" evidence="11">
    <location>
        <begin position="35"/>
        <end position="55"/>
    </location>
</feature>
<dbReference type="GO" id="GO:0034450">
    <property type="term" value="F:ubiquitin-ubiquitin ligase activity"/>
    <property type="evidence" value="ECO:0007669"/>
    <property type="project" value="InterPro"/>
</dbReference>
<evidence type="ECO:0000256" key="2">
    <source>
        <dbReference type="ARBA" id="ARBA00004123"/>
    </source>
</evidence>
<keyword evidence="7" id="KW-0808">Transferase</keyword>
<dbReference type="GO" id="GO:0006511">
    <property type="term" value="P:ubiquitin-dependent protein catabolic process"/>
    <property type="evidence" value="ECO:0007669"/>
    <property type="project" value="InterPro"/>
</dbReference>
<feature type="compositionally biased region" description="Low complexity" evidence="11">
    <location>
        <begin position="68"/>
        <end position="85"/>
    </location>
</feature>
<dbReference type="OrthoDB" id="20295at2759"/>
<dbReference type="GO" id="GO:0000209">
    <property type="term" value="P:protein polyubiquitination"/>
    <property type="evidence" value="ECO:0007669"/>
    <property type="project" value="TreeGrafter"/>
</dbReference>
<dbReference type="FunFam" id="3.30.40.10:FF:000055">
    <property type="entry name" value="Ubiquitin conjugation factor e4 a"/>
    <property type="match status" value="1"/>
</dbReference>
<dbReference type="InterPro" id="IPR003613">
    <property type="entry name" value="Ubox_domain"/>
</dbReference>
<comment type="subcellular location">
    <subcellularLocation>
        <location evidence="3">Cytoplasm</location>
    </subcellularLocation>
    <subcellularLocation>
        <location evidence="2">Nucleus</location>
    </subcellularLocation>
</comment>
<dbReference type="GO" id="GO:0005634">
    <property type="term" value="C:nucleus"/>
    <property type="evidence" value="ECO:0007669"/>
    <property type="project" value="UniProtKB-SubCell"/>
</dbReference>
<protein>
    <submittedName>
        <fullName evidence="13">Ubiquitin conjugation factor E4</fullName>
    </submittedName>
</protein>
<evidence type="ECO:0000256" key="5">
    <source>
        <dbReference type="ARBA" id="ARBA00007434"/>
    </source>
</evidence>
<evidence type="ECO:0000256" key="4">
    <source>
        <dbReference type="ARBA" id="ARBA00004906"/>
    </source>
</evidence>
<evidence type="ECO:0000256" key="1">
    <source>
        <dbReference type="ARBA" id="ARBA00000900"/>
    </source>
</evidence>
<dbReference type="GO" id="GO:0036503">
    <property type="term" value="P:ERAD pathway"/>
    <property type="evidence" value="ECO:0007669"/>
    <property type="project" value="InterPro"/>
</dbReference>